<name>A0ABV6LAA1_9SPHI</name>
<keyword evidence="7 8" id="KW-0998">Cell outer membrane</keyword>
<evidence type="ECO:0000313" key="15">
    <source>
        <dbReference type="Proteomes" id="UP001589828"/>
    </source>
</evidence>
<evidence type="ECO:0000313" key="14">
    <source>
        <dbReference type="EMBL" id="MFC0516392.1"/>
    </source>
</evidence>
<sequence>MYVFTNNKFFKQKKFHFKALLFFFIVFYVTPQVNAQANISQLRNSVSLTMASANLDEVLVQLKKQSAYDFFYDKEAAKKVKVNNLKFSDAPLGSVLTDLKKKLSLEYNLEGREISVRIEKRPVQTPAKQQKNGKITGKVLDDKGETLPGATIKLVEVDKAIQSGPDGSYSFVVAPGTYTIEITYISFQSQHISGIVVNEDKSTLLDIALKPASNALSEVVIRSDYKKASIEGLYARQKNNAAVSDGITAEQISRTPDNNTAQVLTRVSGLQVSQNKFVVVRGMSDRYNNVMLNGSQLPSTEPNRRDFAFDIIPSSLVDNVVVNKTATPDLTGEFSGGLIQITTRDIPDENFIEFTVGSGYNNRATGKDFISGYRGAKNYWGFANDYQRKPTGMSLIDYNNLALKISGGTATPDEKAQAAKFLGTLPNNWALRKYTAQPIQNYQFTAAHSFPFKDNSTLGIVAALTYRNEQLANEHNVYQSFISDYKGTDYIFNTLWGGSVNLGYVNGTNKFTLKNTYNRRFSDKYFTYAGIDGENNNSKIDNYSDQTVINELFQTNFTGEHVLGTRKIKVDYGFALSTVNRDQPFSRVMDRVIPNNSANPDDYFTYNFSDSNIKNGSVYYSDYAEKRYSWQTNIQVPFQLLKLNQAFKFGYQGNYRTADYHTDFYRIKNLGDSGTGNSRYDGLVYYDVYNSAEFAKGNLYLFPTIADGNGVADKTVGTGYKGRQNLDAFYGMLDAKLTKQIRLIAGVRYEQNQQKVSTRTRRPVPGNQVAPIVDSLLTAKKNDWLPSVNAIYSLTSKMNIRAAYYKTVARPDFRELSYFSYFDFDLFRAIRGANLKSTTVQNFDLRYEYYPSPGEIISVSGFHKDFKDPIEILYPNQVPRSYVYSNLKSAKNTGFEIDARKSLNFISASSPFWSNLYLSGNFTYLKASVDLGTVYAVNDKGQSVPSKRDRPLTGQSPYIVNAGILYTGSHFGFNAVYNRYGQRIVYASPNRAEDQYENGRDVIDLQLSYKFLKNNKAEFRLNISNLLNSQMFYYVNAYPPGNKTYPEQTPSVESYPGDGTAPFPAGQADPKGTRYNAAYDTKIFTWKYGTTSTLNFIYRF</sequence>
<evidence type="ECO:0000256" key="10">
    <source>
        <dbReference type="SAM" id="MobiDB-lite"/>
    </source>
</evidence>
<reference evidence="14 15" key="1">
    <citation type="submission" date="2024-09" db="EMBL/GenBank/DDBJ databases">
        <authorList>
            <person name="Sun Q."/>
            <person name="Mori K."/>
        </authorList>
    </citation>
    <scope>NUCLEOTIDE SEQUENCE [LARGE SCALE GENOMIC DNA]</scope>
    <source>
        <strain evidence="14 15">NCAIM B.02415</strain>
    </source>
</reference>
<dbReference type="Proteomes" id="UP001589828">
    <property type="component" value="Unassembled WGS sequence"/>
</dbReference>
<dbReference type="Gene3D" id="2.60.40.1120">
    <property type="entry name" value="Carboxypeptidase-like, regulatory domain"/>
    <property type="match status" value="1"/>
</dbReference>
<evidence type="ECO:0000256" key="6">
    <source>
        <dbReference type="ARBA" id="ARBA00023136"/>
    </source>
</evidence>
<evidence type="ECO:0000256" key="8">
    <source>
        <dbReference type="PROSITE-ProRule" id="PRU01360"/>
    </source>
</evidence>
<evidence type="ECO:0000259" key="12">
    <source>
        <dbReference type="Pfam" id="PF00593"/>
    </source>
</evidence>
<comment type="subcellular location">
    <subcellularLocation>
        <location evidence="1 8">Cell outer membrane</location>
        <topology evidence="1 8">Multi-pass membrane protein</topology>
    </subcellularLocation>
</comment>
<keyword evidence="15" id="KW-1185">Reference proteome</keyword>
<protein>
    <submittedName>
        <fullName evidence="14">TonB-dependent receptor domain-containing protein</fullName>
    </submittedName>
</protein>
<dbReference type="InterPro" id="IPR036942">
    <property type="entry name" value="Beta-barrel_TonB_sf"/>
</dbReference>
<feature type="chain" id="PRO_5045061481" evidence="11">
    <location>
        <begin position="36"/>
        <end position="1100"/>
    </location>
</feature>
<evidence type="ECO:0000256" key="5">
    <source>
        <dbReference type="ARBA" id="ARBA00023077"/>
    </source>
</evidence>
<evidence type="ECO:0000256" key="2">
    <source>
        <dbReference type="ARBA" id="ARBA00022448"/>
    </source>
</evidence>
<keyword evidence="5 9" id="KW-0798">TonB box</keyword>
<gene>
    <name evidence="14" type="ORF">ACFFGT_19450</name>
</gene>
<dbReference type="Pfam" id="PF07715">
    <property type="entry name" value="Plug"/>
    <property type="match status" value="1"/>
</dbReference>
<evidence type="ECO:0000256" key="4">
    <source>
        <dbReference type="ARBA" id="ARBA00022692"/>
    </source>
</evidence>
<keyword evidence="2 8" id="KW-0813">Transport</keyword>
<dbReference type="SUPFAM" id="SSF49464">
    <property type="entry name" value="Carboxypeptidase regulatory domain-like"/>
    <property type="match status" value="1"/>
</dbReference>
<dbReference type="InterPro" id="IPR039426">
    <property type="entry name" value="TonB-dep_rcpt-like"/>
</dbReference>
<keyword evidence="14" id="KW-0675">Receptor</keyword>
<feature type="domain" description="TonB-dependent receptor plug" evidence="13">
    <location>
        <begin position="241"/>
        <end position="334"/>
    </location>
</feature>
<dbReference type="InterPro" id="IPR000531">
    <property type="entry name" value="Beta-barrel_TonB"/>
</dbReference>
<feature type="region of interest" description="Disordered" evidence="10">
    <location>
        <begin position="1045"/>
        <end position="1069"/>
    </location>
</feature>
<evidence type="ECO:0000256" key="11">
    <source>
        <dbReference type="SAM" id="SignalP"/>
    </source>
</evidence>
<comment type="similarity">
    <text evidence="8 9">Belongs to the TonB-dependent receptor family.</text>
</comment>
<dbReference type="PROSITE" id="PS52016">
    <property type="entry name" value="TONB_DEPENDENT_REC_3"/>
    <property type="match status" value="1"/>
</dbReference>
<keyword evidence="11" id="KW-0732">Signal</keyword>
<dbReference type="PANTHER" id="PTHR40980:SF5">
    <property type="entry name" value="TONB-DEPENDENT RECEPTOR"/>
    <property type="match status" value="1"/>
</dbReference>
<dbReference type="PANTHER" id="PTHR40980">
    <property type="entry name" value="PLUG DOMAIN-CONTAINING PROTEIN"/>
    <property type="match status" value="1"/>
</dbReference>
<evidence type="ECO:0000256" key="3">
    <source>
        <dbReference type="ARBA" id="ARBA00022452"/>
    </source>
</evidence>
<evidence type="ECO:0000256" key="9">
    <source>
        <dbReference type="RuleBase" id="RU003357"/>
    </source>
</evidence>
<evidence type="ECO:0000256" key="7">
    <source>
        <dbReference type="ARBA" id="ARBA00023237"/>
    </source>
</evidence>
<dbReference type="InterPro" id="IPR037066">
    <property type="entry name" value="Plug_dom_sf"/>
</dbReference>
<dbReference type="Gene3D" id="2.40.170.20">
    <property type="entry name" value="TonB-dependent receptor, beta-barrel domain"/>
    <property type="match status" value="1"/>
</dbReference>
<comment type="caution">
    <text evidence="14">The sequence shown here is derived from an EMBL/GenBank/DDBJ whole genome shotgun (WGS) entry which is preliminary data.</text>
</comment>
<dbReference type="RefSeq" id="WP_377024178.1">
    <property type="nucleotide sequence ID" value="NZ_JBHLTS010000055.1"/>
</dbReference>
<dbReference type="EMBL" id="JBHLTS010000055">
    <property type="protein sequence ID" value="MFC0516392.1"/>
    <property type="molecule type" value="Genomic_DNA"/>
</dbReference>
<dbReference type="InterPro" id="IPR008969">
    <property type="entry name" value="CarboxyPept-like_regulatory"/>
</dbReference>
<keyword evidence="4 8" id="KW-0812">Transmembrane</keyword>
<accession>A0ABV6LAA1</accession>
<feature type="signal peptide" evidence="11">
    <location>
        <begin position="1"/>
        <end position="35"/>
    </location>
</feature>
<dbReference type="Pfam" id="PF00593">
    <property type="entry name" value="TonB_dep_Rec_b-barrel"/>
    <property type="match status" value="1"/>
</dbReference>
<evidence type="ECO:0000256" key="1">
    <source>
        <dbReference type="ARBA" id="ARBA00004571"/>
    </source>
</evidence>
<dbReference type="Pfam" id="PF13620">
    <property type="entry name" value="CarboxypepD_reg"/>
    <property type="match status" value="1"/>
</dbReference>
<feature type="domain" description="TonB-dependent receptor-like beta-barrel" evidence="12">
    <location>
        <begin position="571"/>
        <end position="1026"/>
    </location>
</feature>
<organism evidence="14 15">
    <name type="scientific">Mucilaginibacter angelicae</name>
    <dbReference type="NCBI Taxonomy" id="869718"/>
    <lineage>
        <taxon>Bacteria</taxon>
        <taxon>Pseudomonadati</taxon>
        <taxon>Bacteroidota</taxon>
        <taxon>Sphingobacteriia</taxon>
        <taxon>Sphingobacteriales</taxon>
        <taxon>Sphingobacteriaceae</taxon>
        <taxon>Mucilaginibacter</taxon>
    </lineage>
</organism>
<evidence type="ECO:0000259" key="13">
    <source>
        <dbReference type="Pfam" id="PF07715"/>
    </source>
</evidence>
<dbReference type="SUPFAM" id="SSF56935">
    <property type="entry name" value="Porins"/>
    <property type="match status" value="1"/>
</dbReference>
<dbReference type="InterPro" id="IPR012910">
    <property type="entry name" value="Plug_dom"/>
</dbReference>
<keyword evidence="6 8" id="KW-0472">Membrane</keyword>
<proteinExistence type="inferred from homology"/>
<keyword evidence="3 8" id="KW-1134">Transmembrane beta strand</keyword>
<dbReference type="Gene3D" id="2.170.130.10">
    <property type="entry name" value="TonB-dependent receptor, plug domain"/>
    <property type="match status" value="1"/>
</dbReference>